<reference evidence="2" key="2">
    <citation type="submission" date="2018-03" db="EMBL/GenBank/DDBJ databases">
        <title>The Triticum urartu genome reveals the dynamic nature of wheat genome evolution.</title>
        <authorList>
            <person name="Ling H."/>
            <person name="Ma B."/>
            <person name="Shi X."/>
            <person name="Liu H."/>
            <person name="Dong L."/>
            <person name="Sun H."/>
            <person name="Cao Y."/>
            <person name="Gao Q."/>
            <person name="Zheng S."/>
            <person name="Li Y."/>
            <person name="Yu Y."/>
            <person name="Du H."/>
            <person name="Qi M."/>
            <person name="Li Y."/>
            <person name="Yu H."/>
            <person name="Cui Y."/>
            <person name="Wang N."/>
            <person name="Chen C."/>
            <person name="Wu H."/>
            <person name="Zhao Y."/>
            <person name="Zhang J."/>
            <person name="Li Y."/>
            <person name="Zhou W."/>
            <person name="Zhang B."/>
            <person name="Hu W."/>
            <person name="Eijk M."/>
            <person name="Tang J."/>
            <person name="Witsenboer H."/>
            <person name="Zhao S."/>
            <person name="Li Z."/>
            <person name="Zhang A."/>
            <person name="Wang D."/>
            <person name="Liang C."/>
        </authorList>
    </citation>
    <scope>NUCLEOTIDE SEQUENCE [LARGE SCALE GENOMIC DNA]</scope>
    <source>
        <strain evidence="2">cv. G1812</strain>
    </source>
</reference>
<accession>A0A8R7Q8K8</accession>
<dbReference type="InterPro" id="IPR025724">
    <property type="entry name" value="GAG-pre-integrase_dom"/>
</dbReference>
<dbReference type="EnsemblPlants" id="TuG1812G0500000608.01.T01">
    <property type="protein sequence ID" value="TuG1812G0500000608.01.T01"/>
    <property type="gene ID" value="TuG1812G0500000608.01"/>
</dbReference>
<organism evidence="2 3">
    <name type="scientific">Triticum urartu</name>
    <name type="common">Red wild einkorn</name>
    <name type="synonym">Crithodium urartu</name>
    <dbReference type="NCBI Taxonomy" id="4572"/>
    <lineage>
        <taxon>Eukaryota</taxon>
        <taxon>Viridiplantae</taxon>
        <taxon>Streptophyta</taxon>
        <taxon>Embryophyta</taxon>
        <taxon>Tracheophyta</taxon>
        <taxon>Spermatophyta</taxon>
        <taxon>Magnoliopsida</taxon>
        <taxon>Liliopsida</taxon>
        <taxon>Poales</taxon>
        <taxon>Poaceae</taxon>
        <taxon>BOP clade</taxon>
        <taxon>Pooideae</taxon>
        <taxon>Triticodae</taxon>
        <taxon>Triticeae</taxon>
        <taxon>Triticinae</taxon>
        <taxon>Triticum</taxon>
    </lineage>
</organism>
<dbReference type="Proteomes" id="UP000015106">
    <property type="component" value="Chromosome 5"/>
</dbReference>
<dbReference type="Pfam" id="PF13976">
    <property type="entry name" value="gag_pre-integrs"/>
    <property type="match status" value="1"/>
</dbReference>
<evidence type="ECO:0000313" key="3">
    <source>
        <dbReference type="Proteomes" id="UP000015106"/>
    </source>
</evidence>
<evidence type="ECO:0000259" key="1">
    <source>
        <dbReference type="Pfam" id="PF13976"/>
    </source>
</evidence>
<reference evidence="3" key="1">
    <citation type="journal article" date="2013" name="Nature">
        <title>Draft genome of the wheat A-genome progenitor Triticum urartu.</title>
        <authorList>
            <person name="Ling H.Q."/>
            <person name="Zhao S."/>
            <person name="Liu D."/>
            <person name="Wang J."/>
            <person name="Sun H."/>
            <person name="Zhang C."/>
            <person name="Fan H."/>
            <person name="Li D."/>
            <person name="Dong L."/>
            <person name="Tao Y."/>
            <person name="Gao C."/>
            <person name="Wu H."/>
            <person name="Li Y."/>
            <person name="Cui Y."/>
            <person name="Guo X."/>
            <person name="Zheng S."/>
            <person name="Wang B."/>
            <person name="Yu K."/>
            <person name="Liang Q."/>
            <person name="Yang W."/>
            <person name="Lou X."/>
            <person name="Chen J."/>
            <person name="Feng M."/>
            <person name="Jian J."/>
            <person name="Zhang X."/>
            <person name="Luo G."/>
            <person name="Jiang Y."/>
            <person name="Liu J."/>
            <person name="Wang Z."/>
            <person name="Sha Y."/>
            <person name="Zhang B."/>
            <person name="Wu H."/>
            <person name="Tang D."/>
            <person name="Shen Q."/>
            <person name="Xue P."/>
            <person name="Zou S."/>
            <person name="Wang X."/>
            <person name="Liu X."/>
            <person name="Wang F."/>
            <person name="Yang Y."/>
            <person name="An X."/>
            <person name="Dong Z."/>
            <person name="Zhang K."/>
            <person name="Zhang X."/>
            <person name="Luo M.C."/>
            <person name="Dvorak J."/>
            <person name="Tong Y."/>
            <person name="Wang J."/>
            <person name="Yang H."/>
            <person name="Li Z."/>
            <person name="Wang D."/>
            <person name="Zhang A."/>
            <person name="Wang J."/>
        </authorList>
    </citation>
    <scope>NUCLEOTIDE SEQUENCE</scope>
    <source>
        <strain evidence="3">cv. G1812</strain>
    </source>
</reference>
<dbReference type="AlphaFoldDB" id="A0A8R7Q8K8"/>
<feature type="domain" description="GAG-pre-integrase" evidence="1">
    <location>
        <begin position="42"/>
        <end position="103"/>
    </location>
</feature>
<proteinExistence type="predicted"/>
<dbReference type="Gramene" id="TuG1812G0500000608.01.T01">
    <property type="protein sequence ID" value="TuG1812G0500000608.01.T01"/>
    <property type="gene ID" value="TuG1812G0500000608.01"/>
</dbReference>
<evidence type="ECO:0000313" key="2">
    <source>
        <dbReference type="EnsemblPlants" id="TuG1812G0500000608.01.T01"/>
    </source>
</evidence>
<name>A0A8R7Q8K8_TRIUA</name>
<keyword evidence="3" id="KW-1185">Reference proteome</keyword>
<sequence>MIATTARIRSMSPTEQDQVTRRVLLQGRSRGSLYPVPSFRASSSFSQSSRHVLSAVKLTSEHWHKRLGHPSSSVVDSVIRLNKLPCAPSRESLVCDACQRGKMHQLPYNNSSHVTNFPLELVHTDAWGRL</sequence>
<protein>
    <recommendedName>
        <fullName evidence="1">GAG-pre-integrase domain-containing protein</fullName>
    </recommendedName>
</protein>
<reference evidence="2" key="3">
    <citation type="submission" date="2022-06" db="UniProtKB">
        <authorList>
            <consortium name="EnsemblPlants"/>
        </authorList>
    </citation>
    <scope>IDENTIFICATION</scope>
</reference>